<organism evidence="2 3">
    <name type="scientific">Kalanchoe fedtschenkoi</name>
    <name type="common">Lavender scallops</name>
    <name type="synonym">South American air plant</name>
    <dbReference type="NCBI Taxonomy" id="63787"/>
    <lineage>
        <taxon>Eukaryota</taxon>
        <taxon>Viridiplantae</taxon>
        <taxon>Streptophyta</taxon>
        <taxon>Embryophyta</taxon>
        <taxon>Tracheophyta</taxon>
        <taxon>Spermatophyta</taxon>
        <taxon>Magnoliopsida</taxon>
        <taxon>eudicotyledons</taxon>
        <taxon>Gunneridae</taxon>
        <taxon>Pentapetalae</taxon>
        <taxon>Saxifragales</taxon>
        <taxon>Crassulaceae</taxon>
        <taxon>Kalanchoe</taxon>
    </lineage>
</organism>
<dbReference type="Proteomes" id="UP000594263">
    <property type="component" value="Unplaced"/>
</dbReference>
<dbReference type="GO" id="GO:0046983">
    <property type="term" value="F:protein dimerization activity"/>
    <property type="evidence" value="ECO:0007669"/>
    <property type="project" value="InterPro"/>
</dbReference>
<dbReference type="PANTHER" id="PTHR11697:SF230">
    <property type="entry name" value="ZINC FINGER, MYM DOMAIN CONTAINING 1"/>
    <property type="match status" value="1"/>
</dbReference>
<name>A0A7N0V798_KALFE</name>
<evidence type="ECO:0000313" key="2">
    <source>
        <dbReference type="EnsemblPlants" id="Kaladp0188s0005.1.v1.1"/>
    </source>
</evidence>
<dbReference type="Pfam" id="PF05699">
    <property type="entry name" value="Dimer_Tnp_hAT"/>
    <property type="match status" value="1"/>
</dbReference>
<evidence type="ECO:0000313" key="3">
    <source>
        <dbReference type="Proteomes" id="UP000594263"/>
    </source>
</evidence>
<dbReference type="InterPro" id="IPR008906">
    <property type="entry name" value="HATC_C_dom"/>
</dbReference>
<sequence length="777" mass="89409">MKKYKSIQSYWNNYDTSNKSQKTSTSSTPVINQEIEDINHDGEDRDNVSNIQSSYEVEVVPHDPGLRVPISSYPLKYQDEIRRKFVALGPCQPRSHNFPQKDHGSRGKRRFSSKWFDKYDWLEYSVEKDAVFCFVCYLFKERTSNVGGDAFMNKGFDRWHRSESYISHIGGIGSAHQQAKEKYELFRNQKTSIMESLNKQSSEVAGFYKSRLLYSLKCLRFLLRQGLAFRGHDESESSENKGNFRELLAWLAEISDDVEKVVFKNAPGNNQMTSGGIQKELINSCAKETTKLIIEEIKDDFFGILADESSDASGKEQLALCLRYIDQKGRLNERFLGIVHVEDTTAVSLKSAIQSLLMEHSLSMSKIRGQGYDGLQLTLVAVAKDNCDCTWLFEQLSYLLNVIGVSCKRKEMIRMIQAQKVAEALNLGEIDSGKGLNQELSLSRPGDTRWGSHYKTILNVISLYPTITEVLLTIAKGASNKEDRVKAQLVLYSFESFDFVFMAHLMLYIFGYTNQLSNALQKKDQDIINAMTLVSLTKEKLQSLRNDGWENFLDRVISFCKNHEIEVPDMNDYYVPPGRPRRLFQKVKNIHRFRVEMFLSVIDLQIQELNNRFDEVNMELLICMACLNPANSFAAFDQKKILRLAEFYPHDFTKVDLLELEFQLEMYIDDVRNDAQFQQVKDLGGLSCMLVETSKDKTFPYVYLLLKLVLILPVATASVERVFSGMSFVKSRLRNSMGDQLLNDSLVTFIEKDIFLQVSDESVLRRFQNMKTRRVNF</sequence>
<reference evidence="2" key="1">
    <citation type="submission" date="2021-01" db="UniProtKB">
        <authorList>
            <consortium name="EnsemblPlants"/>
        </authorList>
    </citation>
    <scope>IDENTIFICATION</scope>
</reference>
<dbReference type="EnsemblPlants" id="Kaladp0188s0005.1.v1.1">
    <property type="protein sequence ID" value="Kaladp0188s0005.1.v1.1"/>
    <property type="gene ID" value="Kaladp0188s0005.v1.1"/>
</dbReference>
<dbReference type="Pfam" id="PF14291">
    <property type="entry name" value="DUF4371"/>
    <property type="match status" value="1"/>
</dbReference>
<dbReference type="InterPro" id="IPR055298">
    <property type="entry name" value="AtLOH3-like"/>
</dbReference>
<accession>A0A7N0V798</accession>
<keyword evidence="3" id="KW-1185">Reference proteome</keyword>
<dbReference type="SMART" id="SM00597">
    <property type="entry name" value="ZnF_TTF"/>
    <property type="match status" value="1"/>
</dbReference>
<dbReference type="AlphaFoldDB" id="A0A7N0V798"/>
<dbReference type="InterPro" id="IPR025398">
    <property type="entry name" value="DUF4371"/>
</dbReference>
<dbReference type="OMA" id="RCCATET"/>
<dbReference type="InterPro" id="IPR012337">
    <property type="entry name" value="RNaseH-like_sf"/>
</dbReference>
<dbReference type="Gramene" id="Kaladp0188s0005.1.v1.1">
    <property type="protein sequence ID" value="Kaladp0188s0005.1.v1.1"/>
    <property type="gene ID" value="Kaladp0188s0005.v1.1"/>
</dbReference>
<dbReference type="PANTHER" id="PTHR11697">
    <property type="entry name" value="GENERAL TRANSCRIPTION FACTOR 2-RELATED ZINC FINGER PROTEIN"/>
    <property type="match status" value="1"/>
</dbReference>
<evidence type="ECO:0000259" key="1">
    <source>
        <dbReference type="SMART" id="SM00597"/>
    </source>
</evidence>
<feature type="domain" description="TTF-type" evidence="1">
    <location>
        <begin position="107"/>
        <end position="199"/>
    </location>
</feature>
<dbReference type="InterPro" id="IPR006580">
    <property type="entry name" value="Znf_TTF"/>
</dbReference>
<protein>
    <recommendedName>
        <fullName evidence="1">TTF-type domain-containing protein</fullName>
    </recommendedName>
</protein>
<proteinExistence type="predicted"/>
<dbReference type="SUPFAM" id="SSF53098">
    <property type="entry name" value="Ribonuclease H-like"/>
    <property type="match status" value="1"/>
</dbReference>